<dbReference type="Proteomes" id="UP001174909">
    <property type="component" value="Unassembled WGS sequence"/>
</dbReference>
<reference evidence="3" key="1">
    <citation type="submission" date="2023-03" db="EMBL/GenBank/DDBJ databases">
        <authorList>
            <person name="Steffen K."/>
            <person name="Cardenas P."/>
        </authorList>
    </citation>
    <scope>NUCLEOTIDE SEQUENCE</scope>
</reference>
<dbReference type="PANTHER" id="PTHR19308">
    <property type="entry name" value="PHOSPHATIDYLCHOLINE TRANSFER PROTEIN"/>
    <property type="match status" value="1"/>
</dbReference>
<feature type="region of interest" description="Disordered" evidence="1">
    <location>
        <begin position="231"/>
        <end position="292"/>
    </location>
</feature>
<evidence type="ECO:0000313" key="3">
    <source>
        <dbReference type="EMBL" id="CAI8054741.1"/>
    </source>
</evidence>
<dbReference type="GO" id="GO:0005737">
    <property type="term" value="C:cytoplasm"/>
    <property type="evidence" value="ECO:0007669"/>
    <property type="project" value="UniProtKB-ARBA"/>
</dbReference>
<dbReference type="InterPro" id="IPR051213">
    <property type="entry name" value="START_lipid_transfer"/>
</dbReference>
<protein>
    <submittedName>
        <fullName evidence="3">START domain-containing protein 10</fullName>
    </submittedName>
</protein>
<evidence type="ECO:0000313" key="4">
    <source>
        <dbReference type="Proteomes" id="UP001174909"/>
    </source>
</evidence>
<dbReference type="Gene3D" id="3.30.530.20">
    <property type="match status" value="1"/>
</dbReference>
<dbReference type="GO" id="GO:0008289">
    <property type="term" value="F:lipid binding"/>
    <property type="evidence" value="ECO:0007669"/>
    <property type="project" value="InterPro"/>
</dbReference>
<dbReference type="Pfam" id="PF01852">
    <property type="entry name" value="START"/>
    <property type="match status" value="1"/>
</dbReference>
<name>A0AA35TXA6_GEOBA</name>
<comment type="caution">
    <text evidence="3">The sequence shown here is derived from an EMBL/GenBank/DDBJ whole genome shotgun (WGS) entry which is preliminary data.</text>
</comment>
<dbReference type="SUPFAM" id="SSF55961">
    <property type="entry name" value="Bet v1-like"/>
    <property type="match status" value="1"/>
</dbReference>
<feature type="compositionally biased region" description="Basic residues" evidence="1">
    <location>
        <begin position="242"/>
        <end position="252"/>
    </location>
</feature>
<gene>
    <name evidence="3" type="ORF">GBAR_LOCUS29856</name>
</gene>
<evidence type="ECO:0000259" key="2">
    <source>
        <dbReference type="PROSITE" id="PS50848"/>
    </source>
</evidence>
<evidence type="ECO:0000256" key="1">
    <source>
        <dbReference type="SAM" id="MobiDB-lite"/>
    </source>
</evidence>
<dbReference type="CDD" id="cd00177">
    <property type="entry name" value="START"/>
    <property type="match status" value="1"/>
</dbReference>
<dbReference type="InterPro" id="IPR023393">
    <property type="entry name" value="START-like_dom_sf"/>
</dbReference>
<feature type="domain" description="START" evidence="2">
    <location>
        <begin position="51"/>
        <end position="214"/>
    </location>
</feature>
<organism evidence="3 4">
    <name type="scientific">Geodia barretti</name>
    <name type="common">Barrett's horny sponge</name>
    <dbReference type="NCBI Taxonomy" id="519541"/>
    <lineage>
        <taxon>Eukaryota</taxon>
        <taxon>Metazoa</taxon>
        <taxon>Porifera</taxon>
        <taxon>Demospongiae</taxon>
        <taxon>Heteroscleromorpha</taxon>
        <taxon>Tetractinellida</taxon>
        <taxon>Astrophorina</taxon>
        <taxon>Geodiidae</taxon>
        <taxon>Geodia</taxon>
    </lineage>
</organism>
<feature type="compositionally biased region" description="Polar residues" evidence="1">
    <location>
        <begin position="282"/>
        <end position="291"/>
    </location>
</feature>
<dbReference type="PANTHER" id="PTHR19308:SF14">
    <property type="entry name" value="START DOMAIN-CONTAINING PROTEIN"/>
    <property type="match status" value="1"/>
</dbReference>
<sequence length="310" mass="34712">MELPHDSNGDLDWNTLGKILTAHILGEVLHAKFVDWKYGRIGRDITVDTSWQFAYEKNDVMVLKKSFPDSPLCAFMGRGVIELPLEEVSLFIADISHREQWDKHLVNIEVLQELSSTDFLARMHYRVRKCVIRFERDAVYYERACHVDDKFVMTALSVDLPKYPPIPGLMRAQILSGSGWVLEPYDGSSHTTLVTYLAHFDPKGLPTIVVNQVMQRQIMAISCIRDLLAPSLPPSPSPQSTRRLKKSKKRGKGSTSSLPHIQFLDSNAENSGEGEAAPYAASSGNGTTDTTARFEDPVSVYAFIHSSSQT</sequence>
<proteinExistence type="predicted"/>
<dbReference type="PROSITE" id="PS50848">
    <property type="entry name" value="START"/>
    <property type="match status" value="1"/>
</dbReference>
<dbReference type="EMBL" id="CASHTH010004207">
    <property type="protein sequence ID" value="CAI8054741.1"/>
    <property type="molecule type" value="Genomic_DNA"/>
</dbReference>
<accession>A0AA35TXA6</accession>
<dbReference type="AlphaFoldDB" id="A0AA35TXA6"/>
<dbReference type="InterPro" id="IPR002913">
    <property type="entry name" value="START_lipid-bd_dom"/>
</dbReference>
<keyword evidence="4" id="KW-1185">Reference proteome</keyword>